<dbReference type="SUPFAM" id="SSF51735">
    <property type="entry name" value="NAD(P)-binding Rossmann-fold domains"/>
    <property type="match status" value="1"/>
</dbReference>
<dbReference type="Pfam" id="PF01408">
    <property type="entry name" value="GFO_IDH_MocA"/>
    <property type="match status" value="1"/>
</dbReference>
<comment type="caution">
    <text evidence="2">The sequence shown here is derived from an EMBL/GenBank/DDBJ whole genome shotgun (WGS) entry which is preliminary data.</text>
</comment>
<dbReference type="AlphaFoldDB" id="A0AAW7NFA4"/>
<organism evidence="2 3">
    <name type="scientific">Bacillus cereus</name>
    <dbReference type="NCBI Taxonomy" id="1396"/>
    <lineage>
        <taxon>Bacteria</taxon>
        <taxon>Bacillati</taxon>
        <taxon>Bacillota</taxon>
        <taxon>Bacilli</taxon>
        <taxon>Bacillales</taxon>
        <taxon>Bacillaceae</taxon>
        <taxon>Bacillus</taxon>
        <taxon>Bacillus cereus group</taxon>
    </lineage>
</organism>
<dbReference type="RefSeq" id="WP_044796690.1">
    <property type="nucleotide sequence ID" value="NZ_CP125992.1"/>
</dbReference>
<reference evidence="2" key="1">
    <citation type="submission" date="2023-07" db="EMBL/GenBank/DDBJ databases">
        <title>Complete genome sequence of Bacillus cereus SRCM126073 isolated from soil.</title>
        <authorList>
            <person name="Yang H.-G."/>
            <person name="Ryu M.-S."/>
            <person name="Ha G.-S."/>
            <person name="Yang H.-J."/>
            <person name="Jeong D.-Y."/>
        </authorList>
    </citation>
    <scope>NUCLEOTIDE SEQUENCE</scope>
    <source>
        <strain evidence="2">SRCM126073</strain>
    </source>
</reference>
<dbReference type="GO" id="GO:0000166">
    <property type="term" value="F:nucleotide binding"/>
    <property type="evidence" value="ECO:0007669"/>
    <property type="project" value="InterPro"/>
</dbReference>
<dbReference type="PANTHER" id="PTHR43377">
    <property type="entry name" value="BILIVERDIN REDUCTASE A"/>
    <property type="match status" value="1"/>
</dbReference>
<dbReference type="InterPro" id="IPR000683">
    <property type="entry name" value="Gfo/Idh/MocA-like_OxRdtase_N"/>
</dbReference>
<gene>
    <name evidence="2" type="ORF">QYM23_09030</name>
</gene>
<feature type="domain" description="Gfo/Idh/MocA-like oxidoreductase N-terminal" evidence="1">
    <location>
        <begin position="9"/>
        <end position="130"/>
    </location>
</feature>
<dbReference type="EMBL" id="JAUIQW010000001">
    <property type="protein sequence ID" value="MDN4872999.1"/>
    <property type="molecule type" value="Genomic_DNA"/>
</dbReference>
<dbReference type="Proteomes" id="UP001175137">
    <property type="component" value="Unassembled WGS sequence"/>
</dbReference>
<dbReference type="InterPro" id="IPR051450">
    <property type="entry name" value="Gfo/Idh/MocA_Oxidoreductases"/>
</dbReference>
<dbReference type="Gene3D" id="3.30.360.10">
    <property type="entry name" value="Dihydrodipicolinate Reductase, domain 2"/>
    <property type="match status" value="1"/>
</dbReference>
<dbReference type="PANTHER" id="PTHR43377:SF1">
    <property type="entry name" value="BILIVERDIN REDUCTASE A"/>
    <property type="match status" value="1"/>
</dbReference>
<protein>
    <submittedName>
        <fullName evidence="2">Gfo/Idh/MocA family oxidoreductase</fullName>
    </submittedName>
</protein>
<evidence type="ECO:0000313" key="2">
    <source>
        <dbReference type="EMBL" id="MDN4872999.1"/>
    </source>
</evidence>
<evidence type="ECO:0000259" key="1">
    <source>
        <dbReference type="Pfam" id="PF01408"/>
    </source>
</evidence>
<evidence type="ECO:0000313" key="3">
    <source>
        <dbReference type="Proteomes" id="UP001175137"/>
    </source>
</evidence>
<accession>A0AAW7NFA4</accession>
<dbReference type="Gene3D" id="3.40.50.720">
    <property type="entry name" value="NAD(P)-binding Rossmann-like Domain"/>
    <property type="match status" value="1"/>
</dbReference>
<dbReference type="InterPro" id="IPR036291">
    <property type="entry name" value="NAD(P)-bd_dom_sf"/>
</dbReference>
<sequence length="349" mass="38859">MNLLTKENVNIALIGCGRHLTRSLLPNIFAHPKTSIVAAADIIPERLEAISKKIKGIKTFKSAEDLLEQATELSIDAVVISMDPAGHLKFAEKAIQKDLHVFVEKPAAFFEEDLRKIGIEAERKNLATCVGSKWRYTPGTKVLKDWINIDSVERDPDLILLDVTFPKGLTDELWGLNGVQAAFYDMYIHAIDYIFSWLGNISDIKTDLIKVEKNKQKVVIICKNSEGKTAIASLVRGSAAYQVNFTAHLNDGTQAILKDLTHLEITPVTPWSNTEGSLRDHPSLQWNPGRLYRGYARAGYAEEWDSFIESILSNTTTPTNLIMASSVLGVIERCLHQIGHPLNKDKVGK</sequence>
<proteinExistence type="predicted"/>
<name>A0AAW7NFA4_BACCE</name>